<keyword evidence="9" id="KW-1185">Reference proteome</keyword>
<evidence type="ECO:0000256" key="1">
    <source>
        <dbReference type="ARBA" id="ARBA00009422"/>
    </source>
</evidence>
<evidence type="ECO:0000313" key="9">
    <source>
        <dbReference type="Proteomes" id="UP000075886"/>
    </source>
</evidence>
<dbReference type="Pfam" id="PF23556">
    <property type="entry name" value="TPR_Vps41"/>
    <property type="match status" value="1"/>
</dbReference>
<comment type="similarity">
    <text evidence="1">Belongs to the VPS8 family.</text>
</comment>
<evidence type="ECO:0000256" key="2">
    <source>
        <dbReference type="ARBA" id="ARBA00022771"/>
    </source>
</evidence>
<dbReference type="SUPFAM" id="SSF57850">
    <property type="entry name" value="RING/U-box"/>
    <property type="match status" value="1"/>
</dbReference>
<dbReference type="GO" id="GO:0005770">
    <property type="term" value="C:late endosome"/>
    <property type="evidence" value="ECO:0007669"/>
    <property type="project" value="TreeGrafter"/>
</dbReference>
<dbReference type="SUPFAM" id="SSF50978">
    <property type="entry name" value="WD40 repeat-like"/>
    <property type="match status" value="1"/>
</dbReference>
<dbReference type="PROSITE" id="PS50089">
    <property type="entry name" value="ZF_RING_2"/>
    <property type="match status" value="1"/>
</dbReference>
<dbReference type="GO" id="GO:0008270">
    <property type="term" value="F:zinc ion binding"/>
    <property type="evidence" value="ECO:0007669"/>
    <property type="project" value="UniProtKB-KW"/>
</dbReference>
<dbReference type="InterPro" id="IPR013083">
    <property type="entry name" value="Znf_RING/FYVE/PHD"/>
</dbReference>
<evidence type="ECO:0000259" key="7">
    <source>
        <dbReference type="PROSITE" id="PS50089"/>
    </source>
</evidence>
<reference evidence="8" key="2">
    <citation type="submission" date="2020-05" db="UniProtKB">
        <authorList>
            <consortium name="EnsemblMetazoa"/>
        </authorList>
    </citation>
    <scope>IDENTIFICATION</scope>
    <source>
        <strain evidence="8">FAR1</strain>
    </source>
</reference>
<dbReference type="STRING" id="69004.A0A182Q7U2"/>
<dbReference type="InterPro" id="IPR011990">
    <property type="entry name" value="TPR-like_helical_dom_sf"/>
</dbReference>
<dbReference type="Pfam" id="PF23410">
    <property type="entry name" value="Beta-prop_VPS8"/>
    <property type="match status" value="1"/>
</dbReference>
<proteinExistence type="inferred from homology"/>
<dbReference type="InterPro" id="IPR045111">
    <property type="entry name" value="Vps41/Vps8"/>
</dbReference>
<organism evidence="8 9">
    <name type="scientific">Anopheles farauti</name>
    <dbReference type="NCBI Taxonomy" id="69004"/>
    <lineage>
        <taxon>Eukaryota</taxon>
        <taxon>Metazoa</taxon>
        <taxon>Ecdysozoa</taxon>
        <taxon>Arthropoda</taxon>
        <taxon>Hexapoda</taxon>
        <taxon>Insecta</taxon>
        <taxon>Pterygota</taxon>
        <taxon>Neoptera</taxon>
        <taxon>Endopterygota</taxon>
        <taxon>Diptera</taxon>
        <taxon>Nematocera</taxon>
        <taxon>Culicoidea</taxon>
        <taxon>Culicidae</taxon>
        <taxon>Anophelinae</taxon>
        <taxon>Anopheles</taxon>
    </lineage>
</organism>
<feature type="region of interest" description="Disordered" evidence="5">
    <location>
        <begin position="1286"/>
        <end position="1307"/>
    </location>
</feature>
<dbReference type="Gene3D" id="1.25.40.10">
    <property type="entry name" value="Tetratricopeptide repeat domain"/>
    <property type="match status" value="1"/>
</dbReference>
<feature type="domain" description="RING-type" evidence="7">
    <location>
        <begin position="1200"/>
        <end position="1262"/>
    </location>
</feature>
<name>A0A182Q7U2_9DIPT</name>
<feature type="chain" id="PRO_5045313696" description="RING-type domain-containing protein" evidence="6">
    <location>
        <begin position="22"/>
        <end position="1307"/>
    </location>
</feature>
<dbReference type="InterPro" id="IPR001841">
    <property type="entry name" value="Znf_RING"/>
</dbReference>
<dbReference type="InterPro" id="IPR025941">
    <property type="entry name" value="Vps8_central_dom"/>
</dbReference>
<dbReference type="EMBL" id="AXCN02000894">
    <property type="status" value="NOT_ANNOTATED_CDS"/>
    <property type="molecule type" value="Genomic_DNA"/>
</dbReference>
<dbReference type="InterPro" id="IPR015943">
    <property type="entry name" value="WD40/YVTN_repeat-like_dom_sf"/>
</dbReference>
<reference evidence="9" key="1">
    <citation type="submission" date="2014-01" db="EMBL/GenBank/DDBJ databases">
        <title>The Genome Sequence of Anopheles farauti FAR1 (V2).</title>
        <authorList>
            <consortium name="The Broad Institute Genomics Platform"/>
            <person name="Neafsey D.E."/>
            <person name="Besansky N."/>
            <person name="Howell P."/>
            <person name="Walton C."/>
            <person name="Young S.K."/>
            <person name="Zeng Q."/>
            <person name="Gargeya S."/>
            <person name="Fitzgerald M."/>
            <person name="Haas B."/>
            <person name="Abouelleil A."/>
            <person name="Allen A.W."/>
            <person name="Alvarado L."/>
            <person name="Arachchi H.M."/>
            <person name="Berlin A.M."/>
            <person name="Chapman S.B."/>
            <person name="Gainer-Dewar J."/>
            <person name="Goldberg J."/>
            <person name="Griggs A."/>
            <person name="Gujja S."/>
            <person name="Hansen M."/>
            <person name="Howarth C."/>
            <person name="Imamovic A."/>
            <person name="Ireland A."/>
            <person name="Larimer J."/>
            <person name="McCowan C."/>
            <person name="Murphy C."/>
            <person name="Pearson M."/>
            <person name="Poon T.W."/>
            <person name="Priest M."/>
            <person name="Roberts A."/>
            <person name="Saif S."/>
            <person name="Shea T."/>
            <person name="Sisk P."/>
            <person name="Sykes S."/>
            <person name="Wortman J."/>
            <person name="Nusbaum C."/>
            <person name="Birren B."/>
        </authorList>
    </citation>
    <scope>NUCLEOTIDE SEQUENCE [LARGE SCALE GENOMIC DNA]</scope>
    <source>
        <strain evidence="9">FAR1</strain>
    </source>
</reference>
<dbReference type="GO" id="GO:0034058">
    <property type="term" value="P:endosomal vesicle fusion"/>
    <property type="evidence" value="ECO:0007669"/>
    <property type="project" value="TreeGrafter"/>
</dbReference>
<keyword evidence="2 4" id="KW-0479">Metal-binding</keyword>
<dbReference type="Pfam" id="PF12816">
    <property type="entry name" value="TPR_Vps8"/>
    <property type="match status" value="1"/>
</dbReference>
<dbReference type="GO" id="GO:0006623">
    <property type="term" value="P:protein targeting to vacuole"/>
    <property type="evidence" value="ECO:0007669"/>
    <property type="project" value="InterPro"/>
</dbReference>
<evidence type="ECO:0000256" key="4">
    <source>
        <dbReference type="PROSITE-ProRule" id="PRU00175"/>
    </source>
</evidence>
<accession>A0A182Q7U2</accession>
<dbReference type="PANTHER" id="PTHR12616:SF8">
    <property type="entry name" value="VACUOLAR PROTEIN SORTING-ASSOCIATED PROTEIN 8 HOMOLOG"/>
    <property type="match status" value="1"/>
</dbReference>
<dbReference type="GO" id="GO:0030897">
    <property type="term" value="C:HOPS complex"/>
    <property type="evidence" value="ECO:0007669"/>
    <property type="project" value="TreeGrafter"/>
</dbReference>
<feature type="signal peptide" evidence="6">
    <location>
        <begin position="1"/>
        <end position="21"/>
    </location>
</feature>
<dbReference type="Proteomes" id="UP000075886">
    <property type="component" value="Unassembled WGS sequence"/>
</dbReference>
<keyword evidence="6" id="KW-0732">Signal</keyword>
<dbReference type="EnsemblMetazoa" id="AFAF004774-RA">
    <property type="protein sequence ID" value="AFAF004774-PA"/>
    <property type="gene ID" value="AFAF004774"/>
</dbReference>
<dbReference type="SMART" id="SM00184">
    <property type="entry name" value="RING"/>
    <property type="match status" value="1"/>
</dbReference>
<evidence type="ECO:0000256" key="5">
    <source>
        <dbReference type="SAM" id="MobiDB-lite"/>
    </source>
</evidence>
<keyword evidence="3" id="KW-0862">Zinc</keyword>
<evidence type="ECO:0000256" key="3">
    <source>
        <dbReference type="ARBA" id="ARBA00022833"/>
    </source>
</evidence>
<dbReference type="PANTHER" id="PTHR12616">
    <property type="entry name" value="VACUOLAR PROTEIN SORTING VPS41"/>
    <property type="match status" value="1"/>
</dbReference>
<dbReference type="Gene3D" id="3.30.40.10">
    <property type="entry name" value="Zinc/RING finger domain, C3HC4 (zinc finger)"/>
    <property type="match status" value="1"/>
</dbReference>
<protein>
    <recommendedName>
        <fullName evidence="7">RING-type domain-containing protein</fullName>
    </recommendedName>
</protein>
<dbReference type="Gene3D" id="2.130.10.10">
    <property type="entry name" value="YVTN repeat-like/Quinoprotein amine dehydrogenase"/>
    <property type="match status" value="1"/>
</dbReference>
<keyword evidence="2 4" id="KW-0863">Zinc-finger</keyword>
<evidence type="ECO:0000256" key="6">
    <source>
        <dbReference type="SAM" id="SignalP"/>
    </source>
</evidence>
<evidence type="ECO:0000313" key="8">
    <source>
        <dbReference type="EnsemblMetazoa" id="AFAF004774-PA"/>
    </source>
</evidence>
<dbReference type="InterPro" id="IPR036322">
    <property type="entry name" value="WD40_repeat_dom_sf"/>
</dbReference>
<sequence length="1307" mass="146006">MINDCFSSIIFLILTLQKCCTERYPVDGVHFKTNANRRSMNTLKAPSLHSLLDSDHGSNDSLLAESLQLDIEELDDEEYSLPAVDTLPTLESVLSEIDSDLDSVSALGVRQANGNGTGTQSSIADEFAELRGGTTPTPSLDEQMKLESILRHVVLHGVTAQLTSAVDRVDAGLATSCAVSMMIAVGTSHGHILAFDCTQTLKWCCQEGVTQGAVSAMAFNEDSTRLLAGFARGAILMIDTQTGDVIRTLGEVITPNTGVLHLKWTNRPALALCSDSGGSVWSLNFTRRLGIRGCDSRCLFSGARGEVCTVEPLLLGDEDHPLKTYTLVALATLSKFFVVLIRPRLKVIKFHPMTGYPECLPLLAWQMVLIQAADSTRSIDPVLAAARGSDLFFHQIIYNSGRISLLFLRHIQLSYNLLAIHWLGPKSIACLDTKEILHLSDVRTNRELEVIDLSNVGLMYNSAQFKGLATGGNVSPALALAGAAACYSTVVSQGNQLYLLGGKSLHGISARAWSDRISYLTSMQRWDEAIELAIEGYRAAAGRHRRLVSSKERILRMYEEYLSVTKKTPELCLEAMVACLIEIQEKQLLWDELYDRLPSTDRYLQIIAKHIECDHLDTVAPSVAQVMCDYFWKKRETSRLENLILKLNWQCLDLHQVLTICRKERLYRAQMYLNTKALGDYTISLTDLIPQIELAGDDLHLGNCVLVYVSSCLAGRGYPTGEIAPETIPTVKHEVLRCLTVTHSKNAPEDELPYPYLRKLLQFDTRETLNVISLAFQEKEFNGELGLSQRQRIINILLEILTPEHASWSQIGALLNFIAQQIASSRELPENEALLEKVVAYLTAPTVEPLSRREHFEREQTWLELLCSNCLDHIPTEQLLTIARQNRCYHVAEHLLERLGRYEEVFECYLLDEFRRGQLFGYIAQHAGDVRRQVYPLVVRNLCQLVDINCEQAARVLVDNFMRYLSNFLQLLEKANVPERLFRFLEALLKHSVQLETADLERYLDLLCQYRPEEVIDFLKSNDSYRLDNAVRTIKRYELSAPLIYLYEKQGDYQSAYEVAVETLKTAPESGAEMCALQVGALCTRASSVLTEPDREQLWFALLQLVLARNDLTAITKNILHSASEFVDLSKLVQLVLTSGTNTGNFGDIKHLLIGMLSNSAYETLLLQTTARILGHDLHEKFAHERRIALRGLTVKSVKCMVCRGRLYNSDRQPVVVMGDCGHAMHQQCANNFCTVPIDSPTEASGESSPVTKKRLKCPRCDAVVEEECSIRTPECYVDCSPYGGSNSNANDSGPSALKLSAPPRVG</sequence>
<dbReference type="VEuPathDB" id="VectorBase:AFAF004774"/>